<dbReference type="EMBL" id="PCRK01000057">
    <property type="protein sequence ID" value="PIP19492.1"/>
    <property type="molecule type" value="Genomic_DNA"/>
</dbReference>
<dbReference type="Gene3D" id="3.40.109.10">
    <property type="entry name" value="NADH Oxidase"/>
    <property type="match status" value="1"/>
</dbReference>
<evidence type="ECO:0000256" key="1">
    <source>
        <dbReference type="ARBA" id="ARBA00007118"/>
    </source>
</evidence>
<evidence type="ECO:0000259" key="3">
    <source>
        <dbReference type="Pfam" id="PF00881"/>
    </source>
</evidence>
<dbReference type="PANTHER" id="PTHR43673:SF10">
    <property type="entry name" value="NADH DEHYDROGENASE_NAD(P)H NITROREDUCTASE XCC3605-RELATED"/>
    <property type="match status" value="1"/>
</dbReference>
<organism evidence="4 5">
    <name type="scientific">Candidatus Sherwoodlollariibacterium unditelluris</name>
    <dbReference type="NCBI Taxonomy" id="1974757"/>
    <lineage>
        <taxon>Bacteria</taxon>
        <taxon>Pseudomonadati</taxon>
        <taxon>Candidatus Omnitrophota</taxon>
        <taxon>Candidatus Sherwoodlollariibacterium</taxon>
    </lineage>
</organism>
<reference evidence="4 5" key="1">
    <citation type="submission" date="2017-09" db="EMBL/GenBank/DDBJ databases">
        <title>Depth-based differentiation of microbial function through sediment-hosted aquifers and enrichment of novel symbionts in the deep terrestrial subsurface.</title>
        <authorList>
            <person name="Probst A.J."/>
            <person name="Ladd B."/>
            <person name="Jarett J.K."/>
            <person name="Geller-Mcgrath D.E."/>
            <person name="Sieber C.M."/>
            <person name="Emerson J.B."/>
            <person name="Anantharaman K."/>
            <person name="Thomas B.C."/>
            <person name="Malmstrom R."/>
            <person name="Stieglmeier M."/>
            <person name="Klingl A."/>
            <person name="Woyke T."/>
            <person name="Ryan C.M."/>
            <person name="Banfield J.F."/>
        </authorList>
    </citation>
    <scope>NUCLEOTIDE SEQUENCE [LARGE SCALE GENOMIC DNA]</scope>
    <source>
        <strain evidence="4">CG23_combo_of_CG06-09_8_20_14_all_41_10</strain>
    </source>
</reference>
<dbReference type="AlphaFoldDB" id="A0A2G9YK25"/>
<dbReference type="PANTHER" id="PTHR43673">
    <property type="entry name" value="NAD(P)H NITROREDUCTASE YDGI-RELATED"/>
    <property type="match status" value="1"/>
</dbReference>
<comment type="caution">
    <text evidence="4">The sequence shown here is derived from an EMBL/GenBank/DDBJ whole genome shotgun (WGS) entry which is preliminary data.</text>
</comment>
<proteinExistence type="inferred from homology"/>
<name>A0A2G9YK25_9BACT</name>
<feature type="domain" description="Nitroreductase" evidence="3">
    <location>
        <begin position="7"/>
        <end position="63"/>
    </location>
</feature>
<evidence type="ECO:0000313" key="5">
    <source>
        <dbReference type="Proteomes" id="UP000231292"/>
    </source>
</evidence>
<gene>
    <name evidence="4" type="ORF">COX41_02570</name>
</gene>
<protein>
    <submittedName>
        <fullName evidence="4">Nitroreductase family protein</fullName>
    </submittedName>
</protein>
<dbReference type="SUPFAM" id="SSF55469">
    <property type="entry name" value="FMN-dependent nitroreductase-like"/>
    <property type="match status" value="1"/>
</dbReference>
<dbReference type="InterPro" id="IPR000415">
    <property type="entry name" value="Nitroreductase-like"/>
</dbReference>
<comment type="similarity">
    <text evidence="1">Belongs to the nitroreductase family.</text>
</comment>
<keyword evidence="2" id="KW-0560">Oxidoreductase</keyword>
<dbReference type="Proteomes" id="UP000231292">
    <property type="component" value="Unassembled WGS sequence"/>
</dbReference>
<sequence>MDVIEVLKKRRSVRVFQNKPIANADLEMIIDAARFAPTARNVQPWEFVVVADGKILSKIAELAENGRFIAGCKTCIAVFCADTKYYLEDGCAATVNILNAAAALKIGSCWVAGDKKSYCGEVAQLLNAPLNLKLVSLVTLGYPQDKNSFKLVDKRPLKELLHWEKF</sequence>
<accession>A0A2G9YK25</accession>
<dbReference type="InterPro" id="IPR029479">
    <property type="entry name" value="Nitroreductase"/>
</dbReference>
<evidence type="ECO:0000313" key="4">
    <source>
        <dbReference type="EMBL" id="PIP19492.1"/>
    </source>
</evidence>
<dbReference type="Pfam" id="PF00881">
    <property type="entry name" value="Nitroreductase"/>
    <property type="match status" value="2"/>
</dbReference>
<feature type="domain" description="Nitroreductase" evidence="3">
    <location>
        <begin position="90"/>
        <end position="142"/>
    </location>
</feature>
<dbReference type="GO" id="GO:0016491">
    <property type="term" value="F:oxidoreductase activity"/>
    <property type="evidence" value="ECO:0007669"/>
    <property type="project" value="UniProtKB-KW"/>
</dbReference>
<evidence type="ECO:0000256" key="2">
    <source>
        <dbReference type="ARBA" id="ARBA00023002"/>
    </source>
</evidence>